<dbReference type="GO" id="GO:0003676">
    <property type="term" value="F:nucleic acid binding"/>
    <property type="evidence" value="ECO:0007669"/>
    <property type="project" value="InterPro"/>
</dbReference>
<proteinExistence type="predicted"/>
<reference evidence="2 3" key="1">
    <citation type="submission" date="2015-04" db="EMBL/GenBank/DDBJ databases">
        <title>Lasius niger genome sequencing.</title>
        <authorList>
            <person name="Konorov E.A."/>
            <person name="Nikitin M.A."/>
            <person name="Kirill M.V."/>
            <person name="Chang P."/>
        </authorList>
    </citation>
    <scope>NUCLEOTIDE SEQUENCE [LARGE SCALE GENOMIC DNA]</scope>
    <source>
        <tissue evidence="2">Whole</tissue>
    </source>
</reference>
<dbReference type="PANTHER" id="PTHR47326:SF1">
    <property type="entry name" value="HTH PSQ-TYPE DOMAIN-CONTAINING PROTEIN"/>
    <property type="match status" value="1"/>
</dbReference>
<gene>
    <name evidence="2" type="ORF">RF55_20704</name>
</gene>
<protein>
    <recommendedName>
        <fullName evidence="1">Tc1-like transposase DDE domain-containing protein</fullName>
    </recommendedName>
</protein>
<dbReference type="InterPro" id="IPR036397">
    <property type="entry name" value="RNaseH_sf"/>
</dbReference>
<evidence type="ECO:0000259" key="1">
    <source>
        <dbReference type="Pfam" id="PF13358"/>
    </source>
</evidence>
<accession>A0A0J7JYC2</accession>
<dbReference type="Gene3D" id="3.30.420.10">
    <property type="entry name" value="Ribonuclease H-like superfamily/Ribonuclease H"/>
    <property type="match status" value="1"/>
</dbReference>
<dbReference type="OrthoDB" id="7699088at2759"/>
<dbReference type="PANTHER" id="PTHR47326">
    <property type="entry name" value="TRANSPOSABLE ELEMENT TC3 TRANSPOSASE-LIKE PROTEIN"/>
    <property type="match status" value="1"/>
</dbReference>
<evidence type="ECO:0000313" key="3">
    <source>
        <dbReference type="Proteomes" id="UP000036403"/>
    </source>
</evidence>
<dbReference type="STRING" id="67767.A0A0J7JYC2"/>
<dbReference type="Proteomes" id="UP000036403">
    <property type="component" value="Unassembled WGS sequence"/>
</dbReference>
<evidence type="ECO:0000313" key="2">
    <source>
        <dbReference type="EMBL" id="KMQ83178.1"/>
    </source>
</evidence>
<comment type="caution">
    <text evidence="2">The sequence shown here is derived from an EMBL/GenBank/DDBJ whole genome shotgun (WGS) entry which is preliminary data.</text>
</comment>
<organism evidence="2 3">
    <name type="scientific">Lasius niger</name>
    <name type="common">Black garden ant</name>
    <dbReference type="NCBI Taxonomy" id="67767"/>
    <lineage>
        <taxon>Eukaryota</taxon>
        <taxon>Metazoa</taxon>
        <taxon>Ecdysozoa</taxon>
        <taxon>Arthropoda</taxon>
        <taxon>Hexapoda</taxon>
        <taxon>Insecta</taxon>
        <taxon>Pterygota</taxon>
        <taxon>Neoptera</taxon>
        <taxon>Endopterygota</taxon>
        <taxon>Hymenoptera</taxon>
        <taxon>Apocrita</taxon>
        <taxon>Aculeata</taxon>
        <taxon>Formicoidea</taxon>
        <taxon>Formicidae</taxon>
        <taxon>Formicinae</taxon>
        <taxon>Lasius</taxon>
        <taxon>Lasius</taxon>
    </lineage>
</organism>
<dbReference type="EMBL" id="LBMM01020929">
    <property type="protein sequence ID" value="KMQ83178.1"/>
    <property type="molecule type" value="Genomic_DNA"/>
</dbReference>
<sequence>MWTDEARFTRGGIINQRNYHVWAHQNPRIVRECRFQHEFAINVWLGIWNESLVGPYFLPETLNAARFTDFLENNFFNYLEDIPLQQRIKMWFQLDGCPAHYGRTTRAWLDINYPQRWIGRGGVVPWPPRSPDLTPMDFFVWGTLKKEVYSLPIDSREQLRNRIVAAVHQISPEQCLAAIRAVNVRCNACIAARGQHFEQYLH</sequence>
<keyword evidence="3" id="KW-1185">Reference proteome</keyword>
<dbReference type="PaxDb" id="67767-A0A0J7JYC2"/>
<name>A0A0J7JYC2_LASNI</name>
<feature type="domain" description="Tc1-like transposase DDE" evidence="1">
    <location>
        <begin position="2"/>
        <end position="160"/>
    </location>
</feature>
<dbReference type="InterPro" id="IPR038717">
    <property type="entry name" value="Tc1-like_DDE_dom"/>
</dbReference>
<dbReference type="Pfam" id="PF13358">
    <property type="entry name" value="DDE_3"/>
    <property type="match status" value="1"/>
</dbReference>
<dbReference type="AlphaFoldDB" id="A0A0J7JYC2"/>